<keyword evidence="2" id="KW-1185">Reference proteome</keyword>
<evidence type="ECO:0000313" key="1">
    <source>
        <dbReference type="EMBL" id="MCH84288.1"/>
    </source>
</evidence>
<dbReference type="EMBL" id="LXQA010006574">
    <property type="protein sequence ID" value="MCH84288.1"/>
    <property type="molecule type" value="Genomic_DNA"/>
</dbReference>
<proteinExistence type="predicted"/>
<sequence length="56" mass="6636">MTTSWSWRSEPHYAENALEIIKEEVHQIYNNNASRSFEELYRVLAMSLLMKDVFGV</sequence>
<organism evidence="1 2">
    <name type="scientific">Trifolium medium</name>
    <dbReference type="NCBI Taxonomy" id="97028"/>
    <lineage>
        <taxon>Eukaryota</taxon>
        <taxon>Viridiplantae</taxon>
        <taxon>Streptophyta</taxon>
        <taxon>Embryophyta</taxon>
        <taxon>Tracheophyta</taxon>
        <taxon>Spermatophyta</taxon>
        <taxon>Magnoliopsida</taxon>
        <taxon>eudicotyledons</taxon>
        <taxon>Gunneridae</taxon>
        <taxon>Pentapetalae</taxon>
        <taxon>rosids</taxon>
        <taxon>fabids</taxon>
        <taxon>Fabales</taxon>
        <taxon>Fabaceae</taxon>
        <taxon>Papilionoideae</taxon>
        <taxon>50 kb inversion clade</taxon>
        <taxon>NPAAA clade</taxon>
        <taxon>Hologalegina</taxon>
        <taxon>IRL clade</taxon>
        <taxon>Trifolieae</taxon>
        <taxon>Trifolium</taxon>
    </lineage>
</organism>
<accession>A0A392MBW2</accession>
<comment type="caution">
    <text evidence="1">The sequence shown here is derived from an EMBL/GenBank/DDBJ whole genome shotgun (WGS) entry which is preliminary data.</text>
</comment>
<evidence type="ECO:0000313" key="2">
    <source>
        <dbReference type="Proteomes" id="UP000265520"/>
    </source>
</evidence>
<reference evidence="1 2" key="1">
    <citation type="journal article" date="2018" name="Front. Plant Sci.">
        <title>Red Clover (Trifolium pratense) and Zigzag Clover (T. medium) - A Picture of Genomic Similarities and Differences.</title>
        <authorList>
            <person name="Dluhosova J."/>
            <person name="Istvanek J."/>
            <person name="Nedelnik J."/>
            <person name="Repkova J."/>
        </authorList>
    </citation>
    <scope>NUCLEOTIDE SEQUENCE [LARGE SCALE GENOMIC DNA]</scope>
    <source>
        <strain evidence="2">cv. 10/8</strain>
        <tissue evidence="1">Leaf</tissue>
    </source>
</reference>
<protein>
    <submittedName>
        <fullName evidence="1">Uncharacterized protein</fullName>
    </submittedName>
</protein>
<gene>
    <name evidence="1" type="ORF">A2U01_0005119</name>
</gene>
<dbReference type="AlphaFoldDB" id="A0A392MBW2"/>
<dbReference type="Proteomes" id="UP000265520">
    <property type="component" value="Unassembled WGS sequence"/>
</dbReference>
<name>A0A392MBW2_9FABA</name>